<feature type="transmembrane region" description="Helical" evidence="1">
    <location>
        <begin position="80"/>
        <end position="98"/>
    </location>
</feature>
<sequence length="526" mass="58344">MGPDKLIIRSEKARLTDILSLLLLRRPFTSYPFVEAGDQTVADLGSTPGGWFLGLTLLIQKFLCAIYWPSWCIGVAVEFLLNFVALNSGILGIIWNIFRCKLVIPWDREAPEFRSIIGLIDGRTELKPQPPPASSRGDHHERRRLQVVGISGNRGVEECAGLESGERGNATTTTTTVPLVQQRYSLHEVTVMAAKIAYENAAYIENVVNNVWKFHFVGFYSCWNKFMWKDGAYTTQAFVMTDSSSDARVVVVSFRGTELFNTRDWSTDVDLSWLGLGAMGCVHVGFLKALGLQEEDDVDPARAFPRDLPNNDAAAAAVGNNERPVAYYKLREVLREQLKKHPRARVVVTGHSLGGALAAIFPALLAFHGEDDVLRRLLAVHTYGQPRVGDAAFAAFCRGRDPLRVVYRYDLIPRVPWDLPPLARFRHGGACVYFDGWYRGRELPAGADVPNRNYVDPGYLLPMYGEAAADLVRGAVLWVWEGRDYREGAASLLFRAAGLVVPGVASHSPRDCVNAVRLGPVARKEA</sequence>
<organism evidence="3 4">
    <name type="scientific">Paspalum notatum var. saurae</name>
    <dbReference type="NCBI Taxonomy" id="547442"/>
    <lineage>
        <taxon>Eukaryota</taxon>
        <taxon>Viridiplantae</taxon>
        <taxon>Streptophyta</taxon>
        <taxon>Embryophyta</taxon>
        <taxon>Tracheophyta</taxon>
        <taxon>Spermatophyta</taxon>
        <taxon>Magnoliopsida</taxon>
        <taxon>Liliopsida</taxon>
        <taxon>Poales</taxon>
        <taxon>Poaceae</taxon>
        <taxon>PACMAD clade</taxon>
        <taxon>Panicoideae</taxon>
        <taxon>Andropogonodae</taxon>
        <taxon>Paspaleae</taxon>
        <taxon>Paspalinae</taxon>
        <taxon>Paspalum</taxon>
    </lineage>
</organism>
<keyword evidence="1" id="KW-0472">Membrane</keyword>
<protein>
    <recommendedName>
        <fullName evidence="2">Fungal lipase-type domain-containing protein</fullName>
    </recommendedName>
</protein>
<evidence type="ECO:0000313" key="4">
    <source>
        <dbReference type="Proteomes" id="UP001341281"/>
    </source>
</evidence>
<name>A0AAQ3X8I2_PASNO</name>
<proteinExistence type="predicted"/>
<evidence type="ECO:0000256" key="1">
    <source>
        <dbReference type="SAM" id="Phobius"/>
    </source>
</evidence>
<evidence type="ECO:0000259" key="2">
    <source>
        <dbReference type="Pfam" id="PF01764"/>
    </source>
</evidence>
<dbReference type="PANTHER" id="PTHR46086">
    <property type="entry name" value="ALPHA/BETA-HYDROLASES SUPERFAMILY PROTEIN"/>
    <property type="match status" value="1"/>
</dbReference>
<dbReference type="Gene3D" id="3.40.50.1820">
    <property type="entry name" value="alpha/beta hydrolase"/>
    <property type="match status" value="1"/>
</dbReference>
<keyword evidence="4" id="KW-1185">Reference proteome</keyword>
<dbReference type="GO" id="GO:0006629">
    <property type="term" value="P:lipid metabolic process"/>
    <property type="evidence" value="ECO:0007669"/>
    <property type="project" value="InterPro"/>
</dbReference>
<dbReference type="InterPro" id="IPR029058">
    <property type="entry name" value="AB_hydrolase_fold"/>
</dbReference>
<keyword evidence="1" id="KW-0812">Transmembrane</keyword>
<feature type="domain" description="Fungal lipase-type" evidence="2">
    <location>
        <begin position="251"/>
        <end position="417"/>
    </location>
</feature>
<dbReference type="Proteomes" id="UP001341281">
    <property type="component" value="Chromosome 08"/>
</dbReference>
<dbReference type="InterPro" id="IPR044819">
    <property type="entry name" value="OBL-like"/>
</dbReference>
<evidence type="ECO:0000313" key="3">
    <source>
        <dbReference type="EMBL" id="WVZ90351.1"/>
    </source>
</evidence>
<dbReference type="AlphaFoldDB" id="A0AAQ3X8I2"/>
<dbReference type="GO" id="GO:0004806">
    <property type="term" value="F:triacylglycerol lipase activity"/>
    <property type="evidence" value="ECO:0007669"/>
    <property type="project" value="InterPro"/>
</dbReference>
<dbReference type="Pfam" id="PF01764">
    <property type="entry name" value="Lipase_3"/>
    <property type="match status" value="1"/>
</dbReference>
<gene>
    <name evidence="3" type="ORF">U9M48_036660</name>
</gene>
<feature type="transmembrane region" description="Helical" evidence="1">
    <location>
        <begin position="50"/>
        <end position="68"/>
    </location>
</feature>
<reference evidence="3 4" key="1">
    <citation type="submission" date="2024-02" db="EMBL/GenBank/DDBJ databases">
        <title>High-quality chromosome-scale genome assembly of Pensacola bahiagrass (Paspalum notatum Flugge var. saurae).</title>
        <authorList>
            <person name="Vega J.M."/>
            <person name="Podio M."/>
            <person name="Orjuela J."/>
            <person name="Siena L.A."/>
            <person name="Pessino S.C."/>
            <person name="Combes M.C."/>
            <person name="Mariac C."/>
            <person name="Albertini E."/>
            <person name="Pupilli F."/>
            <person name="Ortiz J.P.A."/>
            <person name="Leblanc O."/>
        </authorList>
    </citation>
    <scope>NUCLEOTIDE SEQUENCE [LARGE SCALE GENOMIC DNA]</scope>
    <source>
        <strain evidence="3">R1</strain>
        <tissue evidence="3">Leaf</tissue>
    </source>
</reference>
<dbReference type="SUPFAM" id="SSF53474">
    <property type="entry name" value="alpha/beta-Hydrolases"/>
    <property type="match status" value="1"/>
</dbReference>
<keyword evidence="1" id="KW-1133">Transmembrane helix</keyword>
<dbReference type="EMBL" id="CP144752">
    <property type="protein sequence ID" value="WVZ90351.1"/>
    <property type="molecule type" value="Genomic_DNA"/>
</dbReference>
<dbReference type="CDD" id="cd00519">
    <property type="entry name" value="Lipase_3"/>
    <property type="match status" value="1"/>
</dbReference>
<dbReference type="InterPro" id="IPR002921">
    <property type="entry name" value="Fungal_lipase-type"/>
</dbReference>
<dbReference type="PANTHER" id="PTHR46086:SF17">
    <property type="entry name" value="ALPHA_BETA-HYDROLASES SUPERFAMILY PROTEIN"/>
    <property type="match status" value="1"/>
</dbReference>
<accession>A0AAQ3X8I2</accession>